<proteinExistence type="predicted"/>
<organism evidence="1 2">
    <name type="scientific">Eretmocerus hayati</name>
    <dbReference type="NCBI Taxonomy" id="131215"/>
    <lineage>
        <taxon>Eukaryota</taxon>
        <taxon>Metazoa</taxon>
        <taxon>Ecdysozoa</taxon>
        <taxon>Arthropoda</taxon>
        <taxon>Hexapoda</taxon>
        <taxon>Insecta</taxon>
        <taxon>Pterygota</taxon>
        <taxon>Neoptera</taxon>
        <taxon>Endopterygota</taxon>
        <taxon>Hymenoptera</taxon>
        <taxon>Apocrita</taxon>
        <taxon>Proctotrupomorpha</taxon>
        <taxon>Chalcidoidea</taxon>
        <taxon>Aphelinidae</taxon>
        <taxon>Aphelininae</taxon>
        <taxon>Eretmocerus</taxon>
    </lineage>
</organism>
<dbReference type="Proteomes" id="UP001239111">
    <property type="component" value="Chromosome 3"/>
</dbReference>
<keyword evidence="2" id="KW-1185">Reference proteome</keyword>
<comment type="caution">
    <text evidence="1">The sequence shown here is derived from an EMBL/GenBank/DDBJ whole genome shotgun (WGS) entry which is preliminary data.</text>
</comment>
<protein>
    <submittedName>
        <fullName evidence="1">Uncharacterized protein</fullName>
    </submittedName>
</protein>
<name>A0ACC2NQR9_9HYME</name>
<evidence type="ECO:0000313" key="2">
    <source>
        <dbReference type="Proteomes" id="UP001239111"/>
    </source>
</evidence>
<evidence type="ECO:0000313" key="1">
    <source>
        <dbReference type="EMBL" id="KAJ8673457.1"/>
    </source>
</evidence>
<accession>A0ACC2NQR9</accession>
<reference evidence="1" key="1">
    <citation type="submission" date="2023-04" db="EMBL/GenBank/DDBJ databases">
        <title>A chromosome-level genome assembly of the parasitoid wasp Eretmocerus hayati.</title>
        <authorList>
            <person name="Zhong Y."/>
            <person name="Liu S."/>
            <person name="Liu Y."/>
        </authorList>
    </citation>
    <scope>NUCLEOTIDE SEQUENCE</scope>
    <source>
        <strain evidence="1">ZJU_SS_LIU_2023</strain>
    </source>
</reference>
<sequence>MEYYNERAVYAFLLQLATLMPLVHYNCSRHLRFFLCSVYAPVCSEHVAMRIPACKPLCLSVRRDCEPTLRELSLPWPHMLDCDRFPDSGNTLCVQPPPEENLPSPSTNTSNSQQPLNSTQQQQQQGDQKQENPKQLEGLDKSGNSDDDDEDDDDDIDEVVARGGLGDRWPAVQPIQPVPLPANRPNIRHRCPPRFVETPYVDVVSFPHSHFRPFMLVTSCVPRCGDDAYYKTEDKRFVERWMVGWAWLCFLSTLFSLLTYWVEPSRFRYPERPVVFLALCHNLLALAYILRGALGPEILGCATQEDGPSYVPVNDGLRSASCTLWWLARYYLSLASSFWWMILCCCWLLSAKNEWSSEALHNIAPYLHSVAWGLPVLFTAGSLVSRAVAADELTGLCQSKDESTLWLEVLPHGTLLLMGCLLASLAGAALIRVRRAVRLIQQARSAAKLEHLMIRLCLFGLLYALPALGALACLLQEAQLRPEWRKLGLLWALDCRASPSCSDEEAEAGPSSKAPPGSLELALLRILLQMLVGLASGMWVWSGKTCRAWSRLLTPPSKQTRPSGTCQQPQGYVNCGLRRSRDGQQQQQQRLMPASLANTSFQPLCKHDISNVA</sequence>
<gene>
    <name evidence="1" type="ORF">QAD02_004719</name>
</gene>
<dbReference type="EMBL" id="CM056743">
    <property type="protein sequence ID" value="KAJ8673457.1"/>
    <property type="molecule type" value="Genomic_DNA"/>
</dbReference>